<reference evidence="5 6" key="1">
    <citation type="journal article" date="2009" name="Int. J. Syst. Evol. Microbiol.">
        <title>Paenibacillus contaminans sp. nov., isolated from a contaminated laboratory plate.</title>
        <authorList>
            <person name="Chou J.H."/>
            <person name="Lee J.H."/>
            <person name="Lin M.C."/>
            <person name="Chang P.S."/>
            <person name="Arun A.B."/>
            <person name="Young C.C."/>
            <person name="Chen W.M."/>
        </authorList>
    </citation>
    <scope>NUCLEOTIDE SEQUENCE [LARGE SCALE GENOMIC DNA]</scope>
    <source>
        <strain evidence="5 6">CKOBP-6</strain>
    </source>
</reference>
<dbReference type="InterPro" id="IPR000835">
    <property type="entry name" value="HTH_MarR-typ"/>
</dbReference>
<dbReference type="PANTHER" id="PTHR42756">
    <property type="entry name" value="TRANSCRIPTIONAL REGULATOR, MARR"/>
    <property type="match status" value="1"/>
</dbReference>
<dbReference type="InterPro" id="IPR036390">
    <property type="entry name" value="WH_DNA-bd_sf"/>
</dbReference>
<protein>
    <submittedName>
        <fullName evidence="5">MarR family transcriptional regulator</fullName>
    </submittedName>
</protein>
<dbReference type="Pfam" id="PF01047">
    <property type="entry name" value="MarR"/>
    <property type="match status" value="1"/>
</dbReference>
<keyword evidence="3" id="KW-0804">Transcription</keyword>
<evidence type="ECO:0000256" key="3">
    <source>
        <dbReference type="ARBA" id="ARBA00023163"/>
    </source>
</evidence>
<name>A0A329LU43_9BACL</name>
<dbReference type="InterPro" id="IPR023187">
    <property type="entry name" value="Tscrpt_reg_MarR-type_CS"/>
</dbReference>
<evidence type="ECO:0000259" key="4">
    <source>
        <dbReference type="PROSITE" id="PS50995"/>
    </source>
</evidence>
<gene>
    <name evidence="5" type="ORF">DQG23_36550</name>
</gene>
<dbReference type="PRINTS" id="PR00598">
    <property type="entry name" value="HTHMARR"/>
</dbReference>
<dbReference type="InterPro" id="IPR036388">
    <property type="entry name" value="WH-like_DNA-bd_sf"/>
</dbReference>
<evidence type="ECO:0000313" key="5">
    <source>
        <dbReference type="EMBL" id="RAV11244.1"/>
    </source>
</evidence>
<dbReference type="GO" id="GO:0003677">
    <property type="term" value="F:DNA binding"/>
    <property type="evidence" value="ECO:0007669"/>
    <property type="project" value="UniProtKB-KW"/>
</dbReference>
<keyword evidence="2" id="KW-0238">DNA-binding</keyword>
<evidence type="ECO:0000313" key="6">
    <source>
        <dbReference type="Proteomes" id="UP000250369"/>
    </source>
</evidence>
<keyword evidence="6" id="KW-1185">Reference proteome</keyword>
<dbReference type="PANTHER" id="PTHR42756:SF1">
    <property type="entry name" value="TRANSCRIPTIONAL REPRESSOR OF EMRAB OPERON"/>
    <property type="match status" value="1"/>
</dbReference>
<organism evidence="5 6">
    <name type="scientific">Paenibacillus contaminans</name>
    <dbReference type="NCBI Taxonomy" id="450362"/>
    <lineage>
        <taxon>Bacteria</taxon>
        <taxon>Bacillati</taxon>
        <taxon>Bacillota</taxon>
        <taxon>Bacilli</taxon>
        <taxon>Bacillales</taxon>
        <taxon>Paenibacillaceae</taxon>
        <taxon>Paenibacillus</taxon>
    </lineage>
</organism>
<feature type="domain" description="HTH marR-type" evidence="4">
    <location>
        <begin position="7"/>
        <end position="139"/>
    </location>
</feature>
<keyword evidence="1" id="KW-0805">Transcription regulation</keyword>
<dbReference type="PROSITE" id="PS50995">
    <property type="entry name" value="HTH_MARR_2"/>
    <property type="match status" value="1"/>
</dbReference>
<dbReference type="OrthoDB" id="166070at2"/>
<dbReference type="AlphaFoldDB" id="A0A329LU43"/>
<dbReference type="Proteomes" id="UP000250369">
    <property type="component" value="Unassembled WGS sequence"/>
</dbReference>
<dbReference type="Gene3D" id="1.10.10.10">
    <property type="entry name" value="Winged helix-like DNA-binding domain superfamily/Winged helix DNA-binding domain"/>
    <property type="match status" value="1"/>
</dbReference>
<sequence length="147" mass="16996">MASGSQYLELHALLKSFYKRVKQEWDKLVEADKLSITQFRLLYRLSQEGPQKVAALAEALDVTPGAITGMADKLIERDLIERERCSGDRRVVFLRITEQGNSKIEMLINKNKETVSSFFKHLPDEDLEHMKRILLDVLNRADFSEKE</sequence>
<evidence type="ECO:0000256" key="1">
    <source>
        <dbReference type="ARBA" id="ARBA00023015"/>
    </source>
</evidence>
<dbReference type="GO" id="GO:0003700">
    <property type="term" value="F:DNA-binding transcription factor activity"/>
    <property type="evidence" value="ECO:0007669"/>
    <property type="project" value="InterPro"/>
</dbReference>
<comment type="caution">
    <text evidence="5">The sequence shown here is derived from an EMBL/GenBank/DDBJ whole genome shotgun (WGS) entry which is preliminary data.</text>
</comment>
<accession>A0A329LU43</accession>
<dbReference type="PROSITE" id="PS01117">
    <property type="entry name" value="HTH_MARR_1"/>
    <property type="match status" value="1"/>
</dbReference>
<dbReference type="SUPFAM" id="SSF46785">
    <property type="entry name" value="Winged helix' DNA-binding domain"/>
    <property type="match status" value="1"/>
</dbReference>
<proteinExistence type="predicted"/>
<evidence type="ECO:0000256" key="2">
    <source>
        <dbReference type="ARBA" id="ARBA00023125"/>
    </source>
</evidence>
<dbReference type="SMART" id="SM00347">
    <property type="entry name" value="HTH_MARR"/>
    <property type="match status" value="1"/>
</dbReference>
<dbReference type="RefSeq" id="WP_113035982.1">
    <property type="nucleotide sequence ID" value="NZ_QMFB01000038.1"/>
</dbReference>
<dbReference type="EMBL" id="QMFB01000038">
    <property type="protein sequence ID" value="RAV11244.1"/>
    <property type="molecule type" value="Genomic_DNA"/>
</dbReference>